<evidence type="ECO:0000256" key="3">
    <source>
        <dbReference type="ARBA" id="ARBA00022989"/>
    </source>
</evidence>
<dbReference type="Proteomes" id="UP000308891">
    <property type="component" value="Unassembled WGS sequence"/>
</dbReference>
<name>A0A4T0UWD5_9NEIS</name>
<keyword evidence="1" id="KW-1003">Cell membrane</keyword>
<dbReference type="SUPFAM" id="SSF81343">
    <property type="entry name" value="Fumarate reductase respiratory complex transmembrane subunits"/>
    <property type="match status" value="1"/>
</dbReference>
<dbReference type="EMBL" id="STGJ01000008">
    <property type="protein sequence ID" value="TIC83086.1"/>
    <property type="molecule type" value="Genomic_DNA"/>
</dbReference>
<comment type="caution">
    <text evidence="6">The sequence shown here is derived from an EMBL/GenBank/DDBJ whole genome shotgun (WGS) entry which is preliminary data.</text>
</comment>
<dbReference type="AlphaFoldDB" id="A0A4T0UWD5"/>
<keyword evidence="3 5" id="KW-1133">Transmembrane helix</keyword>
<evidence type="ECO:0000313" key="7">
    <source>
        <dbReference type="Proteomes" id="UP000308891"/>
    </source>
</evidence>
<evidence type="ECO:0000313" key="6">
    <source>
        <dbReference type="EMBL" id="TIC83086.1"/>
    </source>
</evidence>
<dbReference type="OrthoDB" id="8909678at2"/>
<dbReference type="GO" id="GO:0016020">
    <property type="term" value="C:membrane"/>
    <property type="evidence" value="ECO:0007669"/>
    <property type="project" value="InterPro"/>
</dbReference>
<keyword evidence="7" id="KW-1185">Reference proteome</keyword>
<gene>
    <name evidence="6" type="ORF">E5K04_08305</name>
</gene>
<evidence type="ECO:0000256" key="1">
    <source>
        <dbReference type="ARBA" id="ARBA00022475"/>
    </source>
</evidence>
<keyword evidence="2 5" id="KW-0812">Transmembrane</keyword>
<protein>
    <submittedName>
        <fullName evidence="6">Fumarate reductase subunit C</fullName>
    </submittedName>
</protein>
<feature type="transmembrane region" description="Helical" evidence="5">
    <location>
        <begin position="108"/>
        <end position="131"/>
    </location>
</feature>
<feature type="transmembrane region" description="Helical" evidence="5">
    <location>
        <begin position="68"/>
        <end position="88"/>
    </location>
</feature>
<dbReference type="RefSeq" id="WP_136552912.1">
    <property type="nucleotide sequence ID" value="NZ_STGJ01000008.1"/>
</dbReference>
<evidence type="ECO:0000256" key="2">
    <source>
        <dbReference type="ARBA" id="ARBA00022692"/>
    </source>
</evidence>
<dbReference type="InterPro" id="IPR003510">
    <property type="entry name" value="Fumarate_red_C"/>
</dbReference>
<evidence type="ECO:0000256" key="5">
    <source>
        <dbReference type="SAM" id="Phobius"/>
    </source>
</evidence>
<keyword evidence="4 5" id="KW-0472">Membrane</keyword>
<dbReference type="InterPro" id="IPR034804">
    <property type="entry name" value="SQR/QFR_C/D"/>
</dbReference>
<dbReference type="Gene3D" id="1.20.1300.10">
    <property type="entry name" value="Fumarate reductase/succinate dehydrogenase, transmembrane subunit"/>
    <property type="match status" value="1"/>
</dbReference>
<sequence length="136" mass="14672">MSKRRPYVRPMDGWFKRDPFFIEYMAHEGTAVFVWLFALEMLAGLWALAAGEAAWAGFAAWLASLPGLVVNALILAMLLYHGVSWFLIMPRTLPPVRVGGRRVAGSTISAVGLASMLVASVAVVGFFCLLANGGQG</sequence>
<reference evidence="6 7" key="1">
    <citation type="submission" date="2019-04" db="EMBL/GenBank/DDBJ databases">
        <title>Crenobacter sp. nov.</title>
        <authorList>
            <person name="Shi S."/>
        </authorList>
    </citation>
    <scope>NUCLEOTIDE SEQUENCE [LARGE SCALE GENOMIC DNA]</scope>
    <source>
        <strain evidence="6 7">GY 70310</strain>
    </source>
</reference>
<evidence type="ECO:0000256" key="4">
    <source>
        <dbReference type="ARBA" id="ARBA00023136"/>
    </source>
</evidence>
<organism evidence="6 7">
    <name type="scientific">Crenobacter intestini</name>
    <dbReference type="NCBI Taxonomy" id="2563443"/>
    <lineage>
        <taxon>Bacteria</taxon>
        <taxon>Pseudomonadati</taxon>
        <taxon>Pseudomonadota</taxon>
        <taxon>Betaproteobacteria</taxon>
        <taxon>Neisseriales</taxon>
        <taxon>Neisseriaceae</taxon>
        <taxon>Crenobacter</taxon>
    </lineage>
</organism>
<dbReference type="Pfam" id="PF02300">
    <property type="entry name" value="Fumarate_red_C"/>
    <property type="match status" value="1"/>
</dbReference>
<accession>A0A4T0UWD5</accession>
<proteinExistence type="predicted"/>